<evidence type="ECO:0000313" key="2">
    <source>
        <dbReference type="EMBL" id="KAF2713266.1"/>
    </source>
</evidence>
<evidence type="ECO:0000256" key="1">
    <source>
        <dbReference type="SAM" id="SignalP"/>
    </source>
</evidence>
<name>A0A6G1KK36_9PLEO</name>
<reference evidence="2" key="1">
    <citation type="journal article" date="2020" name="Stud. Mycol.">
        <title>101 Dothideomycetes genomes: a test case for predicting lifestyles and emergence of pathogens.</title>
        <authorList>
            <person name="Haridas S."/>
            <person name="Albert R."/>
            <person name="Binder M."/>
            <person name="Bloem J."/>
            <person name="Labutti K."/>
            <person name="Salamov A."/>
            <person name="Andreopoulos B."/>
            <person name="Baker S."/>
            <person name="Barry K."/>
            <person name="Bills G."/>
            <person name="Bluhm B."/>
            <person name="Cannon C."/>
            <person name="Castanera R."/>
            <person name="Culley D."/>
            <person name="Daum C."/>
            <person name="Ezra D."/>
            <person name="Gonzalez J."/>
            <person name="Henrissat B."/>
            <person name="Kuo A."/>
            <person name="Liang C."/>
            <person name="Lipzen A."/>
            <person name="Lutzoni F."/>
            <person name="Magnuson J."/>
            <person name="Mondo S."/>
            <person name="Nolan M."/>
            <person name="Ohm R."/>
            <person name="Pangilinan J."/>
            <person name="Park H.-J."/>
            <person name="Ramirez L."/>
            <person name="Alfaro M."/>
            <person name="Sun H."/>
            <person name="Tritt A."/>
            <person name="Yoshinaga Y."/>
            <person name="Zwiers L.-H."/>
            <person name="Turgeon B."/>
            <person name="Goodwin S."/>
            <person name="Spatafora J."/>
            <person name="Crous P."/>
            <person name="Grigoriev I."/>
        </authorList>
    </citation>
    <scope>NUCLEOTIDE SEQUENCE</scope>
    <source>
        <strain evidence="2">CBS 279.74</strain>
    </source>
</reference>
<dbReference type="EMBL" id="MU005765">
    <property type="protein sequence ID" value="KAF2713266.1"/>
    <property type="molecule type" value="Genomic_DNA"/>
</dbReference>
<keyword evidence="1" id="KW-0732">Signal</keyword>
<feature type="chain" id="PRO_5026021870" evidence="1">
    <location>
        <begin position="19"/>
        <end position="140"/>
    </location>
</feature>
<dbReference type="Proteomes" id="UP000799428">
    <property type="component" value="Unassembled WGS sequence"/>
</dbReference>
<keyword evidence="3" id="KW-1185">Reference proteome</keyword>
<organism evidence="2 3">
    <name type="scientific">Pleomassaria siparia CBS 279.74</name>
    <dbReference type="NCBI Taxonomy" id="1314801"/>
    <lineage>
        <taxon>Eukaryota</taxon>
        <taxon>Fungi</taxon>
        <taxon>Dikarya</taxon>
        <taxon>Ascomycota</taxon>
        <taxon>Pezizomycotina</taxon>
        <taxon>Dothideomycetes</taxon>
        <taxon>Pleosporomycetidae</taxon>
        <taxon>Pleosporales</taxon>
        <taxon>Pleomassariaceae</taxon>
        <taxon>Pleomassaria</taxon>
    </lineage>
</organism>
<dbReference type="AlphaFoldDB" id="A0A6G1KK36"/>
<sequence length="140" mass="14896">MIFLAVLISVIASTIVVAAHSPSETNTNTNTDTNKADVLAARGNCALGDTSCSADKMWVMGCNLNRTWHQRKKCKKNCCSTYSNAKGKMVAMCMCLNARDGVHGGEEDTTMATLASTWTAVSTVAAETVADRDGDHGLVY</sequence>
<proteinExistence type="predicted"/>
<evidence type="ECO:0000313" key="3">
    <source>
        <dbReference type="Proteomes" id="UP000799428"/>
    </source>
</evidence>
<protein>
    <submittedName>
        <fullName evidence="2">Uncharacterized protein</fullName>
    </submittedName>
</protein>
<accession>A0A6G1KK36</accession>
<gene>
    <name evidence="2" type="ORF">K504DRAFT_449989</name>
</gene>
<feature type="signal peptide" evidence="1">
    <location>
        <begin position="1"/>
        <end position="18"/>
    </location>
</feature>